<dbReference type="KEGG" id="nte:NEUTE1DRAFT144910"/>
<name>F8MH78_NEUT8</name>
<evidence type="ECO:0000313" key="2">
    <source>
        <dbReference type="Proteomes" id="UP000008065"/>
    </source>
</evidence>
<proteinExistence type="predicted"/>
<dbReference type="Proteomes" id="UP000008065">
    <property type="component" value="Unassembled WGS sequence"/>
</dbReference>
<sequence length="205" mass="23982">MSYSTNLQPPQPVPGLKLTVQFVISERDGQPHITIRPIVNHRRLLCLVGNRWFMPWEERIQSTITFPPEREELRRYIRDQMLWCDPTGVVQATDDQIILKGIPEVLLQWRIRAQHAESRDQGRSWCQGPVLSRKAEQFVGLFRLVEVEEIDWVGVEMSRDGWGEVFKQLVKGRRELVVGETRVRALPRGGLDVERKRLMFWSSLV</sequence>
<dbReference type="RefSeq" id="XP_009849068.1">
    <property type="nucleotide sequence ID" value="XM_009850766.1"/>
</dbReference>
<reference evidence="2" key="1">
    <citation type="journal article" date="2011" name="Genetics">
        <title>Massive changes in genome architecture accompany the transition to self-fertility in the filamentous fungus Neurospora tetrasperma.</title>
        <authorList>
            <person name="Ellison C.E."/>
            <person name="Stajich J.E."/>
            <person name="Jacobson D.J."/>
            <person name="Natvig D.O."/>
            <person name="Lapidus A."/>
            <person name="Foster B."/>
            <person name="Aerts A."/>
            <person name="Riley R."/>
            <person name="Lindquist E.A."/>
            <person name="Grigoriev I.V."/>
            <person name="Taylor J.W."/>
        </authorList>
    </citation>
    <scope>NUCLEOTIDE SEQUENCE [LARGE SCALE GENOMIC DNA]</scope>
    <source>
        <strain evidence="2">FGSC 2508 / P0657</strain>
    </source>
</reference>
<dbReference type="HOGENOM" id="CLU_090416_0_0_1"/>
<protein>
    <submittedName>
        <fullName evidence="1">Uncharacterized protein</fullName>
    </submittedName>
</protein>
<keyword evidence="2" id="KW-1185">Reference proteome</keyword>
<dbReference type="OrthoDB" id="10286051at2759"/>
<dbReference type="GeneID" id="20826518"/>
<dbReference type="VEuPathDB" id="FungiDB:NEUTE1DRAFT_144910"/>
<dbReference type="EMBL" id="GL891303">
    <property type="protein sequence ID" value="EGO58743.1"/>
    <property type="molecule type" value="Genomic_DNA"/>
</dbReference>
<dbReference type="AlphaFoldDB" id="F8MH78"/>
<organism evidence="1 2">
    <name type="scientific">Neurospora tetrasperma (strain FGSC 2508 / ATCC MYA-4615 / P0657)</name>
    <dbReference type="NCBI Taxonomy" id="510951"/>
    <lineage>
        <taxon>Eukaryota</taxon>
        <taxon>Fungi</taxon>
        <taxon>Dikarya</taxon>
        <taxon>Ascomycota</taxon>
        <taxon>Pezizomycotina</taxon>
        <taxon>Sordariomycetes</taxon>
        <taxon>Sordariomycetidae</taxon>
        <taxon>Sordariales</taxon>
        <taxon>Sordariaceae</taxon>
        <taxon>Neurospora</taxon>
    </lineage>
</organism>
<evidence type="ECO:0000313" key="1">
    <source>
        <dbReference type="EMBL" id="EGO58743.1"/>
    </source>
</evidence>
<gene>
    <name evidence="1" type="ORF">NEUTE1DRAFT_144910</name>
</gene>
<accession>F8MH78</accession>